<evidence type="ECO:0000313" key="3">
    <source>
        <dbReference type="Proteomes" id="UP000595362"/>
    </source>
</evidence>
<gene>
    <name evidence="2" type="ORF">HYS17_01630</name>
</gene>
<name>A0A7T5R2T1_9BACT</name>
<protein>
    <submittedName>
        <fullName evidence="2">Uncharacterized protein</fullName>
    </submittedName>
</protein>
<sequence length="246" mass="26194">MTNRSLDPAYTENGSVLIYIFMAIALFAALSFAVANIMSSGTGDPNREVMQLQSTDVIQYADSLKRAVHGMQIRGVEDSRISFESPTLSGYAPHASCSSDDCRVFRPAGGGASYIPPPADWLDTAGEGDALYGRWFFPAGVCVQDIGSGGAGCEIDSTDNEELVAILPWVRRDLCIQLNDRLGVVNPAGNPPNATGAAWPAGNTPFTGTFSEDAIIARPGDMAGCLRGNGTPPNNSYFFYRVLLAR</sequence>
<reference evidence="2 3" key="1">
    <citation type="submission" date="2020-07" db="EMBL/GenBank/DDBJ databases">
        <title>Huge and variable diversity of episymbiotic CPR bacteria and DPANN archaea in groundwater ecosystems.</title>
        <authorList>
            <person name="He C.Y."/>
            <person name="Keren R."/>
            <person name="Whittaker M."/>
            <person name="Farag I.F."/>
            <person name="Doudna J."/>
            <person name="Cate J.H.D."/>
            <person name="Banfield J.F."/>
        </authorList>
    </citation>
    <scope>NUCLEOTIDE SEQUENCE [LARGE SCALE GENOMIC DNA]</scope>
    <source>
        <strain evidence="2">NC_groundwater_70_Ag_B-0.1um_54_66</strain>
    </source>
</reference>
<feature type="transmembrane region" description="Helical" evidence="1">
    <location>
        <begin position="16"/>
        <end position="38"/>
    </location>
</feature>
<evidence type="ECO:0000256" key="1">
    <source>
        <dbReference type="SAM" id="Phobius"/>
    </source>
</evidence>
<proteinExistence type="predicted"/>
<accession>A0A7T5R2T1</accession>
<organism evidence="2 3">
    <name type="scientific">Micavibrio aeruginosavorus</name>
    <dbReference type="NCBI Taxonomy" id="349221"/>
    <lineage>
        <taxon>Bacteria</taxon>
        <taxon>Pseudomonadati</taxon>
        <taxon>Bdellovibrionota</taxon>
        <taxon>Bdellovibrionia</taxon>
        <taxon>Bdellovibrionales</taxon>
        <taxon>Pseudobdellovibrionaceae</taxon>
        <taxon>Micavibrio</taxon>
    </lineage>
</organism>
<keyword evidence="1" id="KW-1133">Transmembrane helix</keyword>
<keyword evidence="1" id="KW-0472">Membrane</keyword>
<dbReference type="AlphaFoldDB" id="A0A7T5R2T1"/>
<dbReference type="EMBL" id="CP066681">
    <property type="protein sequence ID" value="QQG36518.1"/>
    <property type="molecule type" value="Genomic_DNA"/>
</dbReference>
<dbReference type="Proteomes" id="UP000595362">
    <property type="component" value="Chromosome"/>
</dbReference>
<keyword evidence="1" id="KW-0812">Transmembrane</keyword>
<evidence type="ECO:0000313" key="2">
    <source>
        <dbReference type="EMBL" id="QQG36518.1"/>
    </source>
</evidence>